<dbReference type="Proteomes" id="UP001589646">
    <property type="component" value="Unassembled WGS sequence"/>
</dbReference>
<reference evidence="1 2" key="1">
    <citation type="submission" date="2024-09" db="EMBL/GenBank/DDBJ databases">
        <authorList>
            <person name="Sun Q."/>
            <person name="Mori K."/>
        </authorList>
    </citation>
    <scope>NUCLEOTIDE SEQUENCE [LARGE SCALE GENOMIC DNA]</scope>
    <source>
        <strain evidence="1 2">JCM 3323</strain>
    </source>
</reference>
<name>A0ABV5PUE5_9ACTN</name>
<dbReference type="RefSeq" id="WP_346122955.1">
    <property type="nucleotide sequence ID" value="NZ_BAAAXC010000014.1"/>
</dbReference>
<keyword evidence="2" id="KW-1185">Reference proteome</keyword>
<dbReference type="EMBL" id="JBHMCE010000002">
    <property type="protein sequence ID" value="MFB9526126.1"/>
    <property type="molecule type" value="Genomic_DNA"/>
</dbReference>
<proteinExistence type="predicted"/>
<gene>
    <name evidence="1" type="ORF">ACFFRN_05820</name>
</gene>
<accession>A0ABV5PUE5</accession>
<protein>
    <submittedName>
        <fullName evidence="1">Uncharacterized protein</fullName>
    </submittedName>
</protein>
<organism evidence="1 2">
    <name type="scientific">Nonomuraea roseola</name>
    <dbReference type="NCBI Taxonomy" id="46179"/>
    <lineage>
        <taxon>Bacteria</taxon>
        <taxon>Bacillati</taxon>
        <taxon>Actinomycetota</taxon>
        <taxon>Actinomycetes</taxon>
        <taxon>Streptosporangiales</taxon>
        <taxon>Streptosporangiaceae</taxon>
        <taxon>Nonomuraea</taxon>
    </lineage>
</organism>
<comment type="caution">
    <text evidence="1">The sequence shown here is derived from an EMBL/GenBank/DDBJ whole genome shotgun (WGS) entry which is preliminary data.</text>
</comment>
<evidence type="ECO:0000313" key="1">
    <source>
        <dbReference type="EMBL" id="MFB9526126.1"/>
    </source>
</evidence>
<evidence type="ECO:0000313" key="2">
    <source>
        <dbReference type="Proteomes" id="UP001589646"/>
    </source>
</evidence>
<sequence length="237" mass="25629">MIIASCKGVKDWMPQPDEPVETKVLDEDITEQQAGIVARLIHHTHTPLAGSVYIRGILPAPASAPSVCVLLGPPNGSVDEPDQMVGYDIPLRVDDHYLTGMDITGILRTICTGSGLDPGSHVSDVMGIPLITVDPLSVAPSARTPEDNAYTILRTLVCPWTERRLDPLLLGFLFRTADTLRLYLASSKVPQGVVAVDTRPSGALTALLTALPSLITETHRYAEPDPHCIRLVDLTDW</sequence>